<dbReference type="EC" id="2.6.1.-" evidence="4"/>
<feature type="domain" description="Aminotransferase class I/classII large" evidence="5">
    <location>
        <begin position="32"/>
        <end position="382"/>
    </location>
</feature>
<name>A0A327M8Z5_9PROT</name>
<keyword evidence="2 4" id="KW-0032">Aminotransferase</keyword>
<dbReference type="EMBL" id="QLIX01000006">
    <property type="protein sequence ID" value="RAI58915.1"/>
    <property type="molecule type" value="Genomic_DNA"/>
</dbReference>
<dbReference type="Gene3D" id="3.90.1150.10">
    <property type="entry name" value="Aspartate Aminotransferase, domain 1"/>
    <property type="match status" value="1"/>
</dbReference>
<dbReference type="PANTHER" id="PTHR42832:SF1">
    <property type="entry name" value="GLUTAMATE-PYRUVATE AMINOTRANSFERASE ALAC"/>
    <property type="match status" value="1"/>
</dbReference>
<evidence type="ECO:0000256" key="1">
    <source>
        <dbReference type="ARBA" id="ARBA00001933"/>
    </source>
</evidence>
<evidence type="ECO:0000256" key="2">
    <source>
        <dbReference type="ARBA" id="ARBA00022576"/>
    </source>
</evidence>
<dbReference type="PROSITE" id="PS00105">
    <property type="entry name" value="AA_TRANSFER_CLASS_1"/>
    <property type="match status" value="1"/>
</dbReference>
<dbReference type="RefSeq" id="WP_111469667.1">
    <property type="nucleotide sequence ID" value="NZ_QLIX01000006.1"/>
</dbReference>
<dbReference type="OrthoDB" id="9763453at2"/>
<organism evidence="6 7">
    <name type="scientific">Roseicella frigidaeris</name>
    <dbReference type="NCBI Taxonomy" id="2230885"/>
    <lineage>
        <taxon>Bacteria</taxon>
        <taxon>Pseudomonadati</taxon>
        <taxon>Pseudomonadota</taxon>
        <taxon>Alphaproteobacteria</taxon>
        <taxon>Acetobacterales</taxon>
        <taxon>Roseomonadaceae</taxon>
        <taxon>Roseicella</taxon>
    </lineage>
</organism>
<dbReference type="InterPro" id="IPR015422">
    <property type="entry name" value="PyrdxlP-dep_Trfase_small"/>
</dbReference>
<dbReference type="GO" id="GO:0030170">
    <property type="term" value="F:pyridoxal phosphate binding"/>
    <property type="evidence" value="ECO:0007669"/>
    <property type="project" value="InterPro"/>
</dbReference>
<dbReference type="Proteomes" id="UP000249065">
    <property type="component" value="Unassembled WGS sequence"/>
</dbReference>
<dbReference type="PANTHER" id="PTHR42832">
    <property type="entry name" value="AMINO ACID AMINOTRANSFERASE"/>
    <property type="match status" value="1"/>
</dbReference>
<evidence type="ECO:0000313" key="7">
    <source>
        <dbReference type="Proteomes" id="UP000249065"/>
    </source>
</evidence>
<dbReference type="AlphaFoldDB" id="A0A327M8Z5"/>
<comment type="caution">
    <text evidence="6">The sequence shown here is derived from an EMBL/GenBank/DDBJ whole genome shotgun (WGS) entry which is preliminary data.</text>
</comment>
<dbReference type="Pfam" id="PF00155">
    <property type="entry name" value="Aminotran_1_2"/>
    <property type="match status" value="1"/>
</dbReference>
<dbReference type="CDD" id="cd00609">
    <property type="entry name" value="AAT_like"/>
    <property type="match status" value="1"/>
</dbReference>
<gene>
    <name evidence="6" type="ORF">DOO78_10210</name>
</gene>
<evidence type="ECO:0000256" key="3">
    <source>
        <dbReference type="ARBA" id="ARBA00022679"/>
    </source>
</evidence>
<dbReference type="Gene3D" id="3.40.640.10">
    <property type="entry name" value="Type I PLP-dependent aspartate aminotransferase-like (Major domain)"/>
    <property type="match status" value="1"/>
</dbReference>
<keyword evidence="3 4" id="KW-0808">Transferase</keyword>
<dbReference type="InterPro" id="IPR050881">
    <property type="entry name" value="LL-DAP_aminotransferase"/>
</dbReference>
<evidence type="ECO:0000313" key="6">
    <source>
        <dbReference type="EMBL" id="RAI58915.1"/>
    </source>
</evidence>
<dbReference type="NCBIfam" id="NF006604">
    <property type="entry name" value="PRK09148.1"/>
    <property type="match status" value="1"/>
</dbReference>
<comment type="cofactor">
    <cofactor evidence="1 4">
        <name>pyridoxal 5'-phosphate</name>
        <dbReference type="ChEBI" id="CHEBI:597326"/>
    </cofactor>
</comment>
<dbReference type="InterPro" id="IPR004839">
    <property type="entry name" value="Aminotransferase_I/II_large"/>
</dbReference>
<dbReference type="InterPro" id="IPR015421">
    <property type="entry name" value="PyrdxlP-dep_Trfase_major"/>
</dbReference>
<dbReference type="InterPro" id="IPR015424">
    <property type="entry name" value="PyrdxlP-dep_Trfase"/>
</dbReference>
<evidence type="ECO:0000256" key="4">
    <source>
        <dbReference type="RuleBase" id="RU000481"/>
    </source>
</evidence>
<reference evidence="7" key="1">
    <citation type="submission" date="2018-06" db="EMBL/GenBank/DDBJ databases">
        <authorList>
            <person name="Khan S.A."/>
        </authorList>
    </citation>
    <scope>NUCLEOTIDE SEQUENCE [LARGE SCALE GENOMIC DNA]</scope>
    <source>
        <strain evidence="7">DB-1506</strain>
    </source>
</reference>
<dbReference type="GO" id="GO:0008483">
    <property type="term" value="F:transaminase activity"/>
    <property type="evidence" value="ECO:0007669"/>
    <property type="project" value="UniProtKB-KW"/>
</dbReference>
<keyword evidence="7" id="KW-1185">Reference proteome</keyword>
<dbReference type="SUPFAM" id="SSF53383">
    <property type="entry name" value="PLP-dependent transferases"/>
    <property type="match status" value="1"/>
</dbReference>
<accession>A0A327M8Z5</accession>
<evidence type="ECO:0000259" key="5">
    <source>
        <dbReference type="Pfam" id="PF00155"/>
    </source>
</evidence>
<protein>
    <recommendedName>
        <fullName evidence="4">Aminotransferase</fullName>
        <ecNumber evidence="4">2.6.1.-</ecNumber>
    </recommendedName>
</protein>
<proteinExistence type="inferred from homology"/>
<comment type="similarity">
    <text evidence="4">Belongs to the class-I pyridoxal-phosphate-dependent aminotransferase family.</text>
</comment>
<sequence length="411" mass="44653">MTEEFHRIRRLPPYVFAEVNAAKAKARAAAEDIVDLGMGNPDSPTPPHIVAKLVEAVQDPRTHRYSMSKGIPGLRKALAGYYARRFGVKLDPETEVVATLGSKEGLANLAQAISSPGDTILVPNPSYPIHQFGFIIAGATARSLPCTPDDEMLAAIDRAVRHSVPKPTAVIVNFPSNPTANLASIEFYRELVALCRRHELFILSDLAYAELYFGSVPPPSVLEVEGAKDITVEFTSMSKTYNMPGWRMGFAAGNPRLIAALARVKSYLDYGAFTPIQVAAAAALNGPQDTVAEMRVLYRERRDLLVKGLKAAGWDVPSPEGSMFLWAPIPERFRHLGSVEFSKLLLARAKVAVAPGLGFGEHGDGHVRIALVENSHRIRQALRGIRGFLQGDNLAPPLLGEEPALKEPVQA</sequence>
<dbReference type="InterPro" id="IPR004838">
    <property type="entry name" value="NHTrfase_class1_PyrdxlP-BS"/>
</dbReference>